<evidence type="ECO:0000313" key="2">
    <source>
        <dbReference type="Proteomes" id="UP001447188"/>
    </source>
</evidence>
<comment type="caution">
    <text evidence="1">The sequence shown here is derived from an EMBL/GenBank/DDBJ whole genome shotgun (WGS) entry which is preliminary data.</text>
</comment>
<dbReference type="InterPro" id="IPR011333">
    <property type="entry name" value="SKP1/BTB/POZ_sf"/>
</dbReference>
<evidence type="ECO:0008006" key="3">
    <source>
        <dbReference type="Google" id="ProtNLM"/>
    </source>
</evidence>
<protein>
    <recommendedName>
        <fullName evidence="3">BTB domain-containing protein</fullName>
    </recommendedName>
</protein>
<proteinExistence type="predicted"/>
<sequence>MFQIARSHKVIGYNNRGEYHDDMPSTEENSSSPPKIICIKIHVGVSSILGLKVIWDTHTGRRRGKFSRSGKTENLLLCDDELVTRIEGTTMGSWDSDRRMESFGDLEGETFGFNADTALEEIKGSRMGLFSFETWMLLSPASAILLYEKMTRSHSTSLEGKLLALRPTFIEYPTHSATSFGNDDMALQYECLASPTIALHVGTGLDTVTLHAREDMLCKVPFFAAALLGGFKEAIEKTISMPEDSPHIISAMLEYLATTSYTYAYNTVPIDKEAEVSFHLDLYAAAKKYGAVDLMEDAVRNFVGSLGELEDCPGAIRLRLWRHAYDVGLRVKGNWNTHQHIYVFGQEIMRQTRMVLKECKNEFDAAVREVEWFGLDFITIASDYYDEE</sequence>
<keyword evidence="2" id="KW-1185">Reference proteome</keyword>
<dbReference type="Proteomes" id="UP001447188">
    <property type="component" value="Unassembled WGS sequence"/>
</dbReference>
<dbReference type="Gene3D" id="3.30.710.10">
    <property type="entry name" value="Potassium Channel Kv1.1, Chain A"/>
    <property type="match status" value="1"/>
</dbReference>
<accession>A0ABR3G683</accession>
<dbReference type="EMBL" id="JBBBZM010000246">
    <property type="protein sequence ID" value="KAL0631462.1"/>
    <property type="molecule type" value="Genomic_DNA"/>
</dbReference>
<evidence type="ECO:0000313" key="1">
    <source>
        <dbReference type="EMBL" id="KAL0631462.1"/>
    </source>
</evidence>
<dbReference type="CDD" id="cd18186">
    <property type="entry name" value="BTB_POZ_ZBTB_KLHL-like"/>
    <property type="match status" value="1"/>
</dbReference>
<dbReference type="PANTHER" id="PTHR47843">
    <property type="entry name" value="BTB DOMAIN-CONTAINING PROTEIN-RELATED"/>
    <property type="match status" value="1"/>
</dbReference>
<name>A0ABR3G683_9PEZI</name>
<organism evidence="1 2">
    <name type="scientific">Discina gigas</name>
    <dbReference type="NCBI Taxonomy" id="1032678"/>
    <lineage>
        <taxon>Eukaryota</taxon>
        <taxon>Fungi</taxon>
        <taxon>Dikarya</taxon>
        <taxon>Ascomycota</taxon>
        <taxon>Pezizomycotina</taxon>
        <taxon>Pezizomycetes</taxon>
        <taxon>Pezizales</taxon>
        <taxon>Discinaceae</taxon>
        <taxon>Discina</taxon>
    </lineage>
</organism>
<reference evidence="1 2" key="1">
    <citation type="submission" date="2024-02" db="EMBL/GenBank/DDBJ databases">
        <title>Discinaceae phylogenomics.</title>
        <authorList>
            <person name="Dirks A.C."/>
            <person name="James T.Y."/>
        </authorList>
    </citation>
    <scope>NUCLEOTIDE SEQUENCE [LARGE SCALE GENOMIC DNA]</scope>
    <source>
        <strain evidence="1 2">ACD0624</strain>
    </source>
</reference>
<gene>
    <name evidence="1" type="ORF">Q9L58_009672</name>
</gene>